<keyword evidence="6 9" id="KW-0249">Electron transport</keyword>
<dbReference type="AlphaFoldDB" id="A0A9W4WSZ1"/>
<evidence type="ECO:0000256" key="4">
    <source>
        <dbReference type="ARBA" id="ARBA00022792"/>
    </source>
</evidence>
<comment type="caution">
    <text evidence="10">The sequence shown here is derived from an EMBL/GenBank/DDBJ whole genome shotgun (WGS) entry which is preliminary data.</text>
</comment>
<dbReference type="GO" id="GO:0022900">
    <property type="term" value="P:electron transport chain"/>
    <property type="evidence" value="ECO:0007669"/>
    <property type="project" value="InterPro"/>
</dbReference>
<reference evidence="10" key="1">
    <citation type="submission" date="2022-08" db="EMBL/GenBank/DDBJ databases">
        <authorList>
            <person name="Kallberg Y."/>
            <person name="Tangrot J."/>
            <person name="Rosling A."/>
        </authorList>
    </citation>
    <scope>NUCLEOTIDE SEQUENCE</scope>
    <source>
        <strain evidence="10">Wild A</strain>
    </source>
</reference>
<sequence>MSLLFRQTFPFLRLTIAPNVTVFRRFGSEVSNSVSSNTTKKESEDKAVKTTPEITNITTADVISGAPEELQYRTVRIYKPTRTAMQSGEHNTKHWRINFDILEGGDRWENPLIGWASSGDYMQALQMKFKTKEDAIHFAEKQGWDYYVQEHNEPEFRKKIYADNYKYTPGKLRIIKTK</sequence>
<dbReference type="PANTHER" id="PTHR12219:SF8">
    <property type="entry name" value="NADH DEHYDROGENASE [UBIQUINONE] IRON-SULFUR PROTEIN 4, MITOCHONDRIAL"/>
    <property type="match status" value="1"/>
</dbReference>
<evidence type="ECO:0000256" key="7">
    <source>
        <dbReference type="ARBA" id="ARBA00023128"/>
    </source>
</evidence>
<dbReference type="GO" id="GO:0005743">
    <property type="term" value="C:mitochondrial inner membrane"/>
    <property type="evidence" value="ECO:0007669"/>
    <property type="project" value="UniProtKB-SubCell"/>
</dbReference>
<evidence type="ECO:0000256" key="1">
    <source>
        <dbReference type="ARBA" id="ARBA00005882"/>
    </source>
</evidence>
<keyword evidence="4 9" id="KW-0999">Mitochondrion inner membrane</keyword>
<keyword evidence="7 9" id="KW-0496">Mitochondrion</keyword>
<keyword evidence="3 9" id="KW-0679">Respiratory chain</keyword>
<dbReference type="InterPro" id="IPR038532">
    <property type="entry name" value="NDUFS4-like_sf"/>
</dbReference>
<evidence type="ECO:0000313" key="11">
    <source>
        <dbReference type="Proteomes" id="UP001153678"/>
    </source>
</evidence>
<evidence type="ECO:0000256" key="5">
    <source>
        <dbReference type="ARBA" id="ARBA00022946"/>
    </source>
</evidence>
<comment type="subcellular location">
    <subcellularLocation>
        <location evidence="9">Mitochondrion inner membrane</location>
        <topology evidence="9">Peripheral membrane protein</topology>
        <orientation evidence="9">Matrix side</orientation>
    </subcellularLocation>
</comment>
<comment type="similarity">
    <text evidence="1 9">Belongs to the complex I NDUFS4 subunit family.</text>
</comment>
<dbReference type="InterPro" id="IPR006885">
    <property type="entry name" value="NADH_UbQ_FeS_4_mit-like"/>
</dbReference>
<dbReference type="PANTHER" id="PTHR12219">
    <property type="entry name" value="NADH-UBIQUINONE OXIDOREDUCTASE"/>
    <property type="match status" value="1"/>
</dbReference>
<gene>
    <name evidence="10" type="ORF">FWILDA_LOCUS11239</name>
</gene>
<keyword evidence="8 9" id="KW-0472">Membrane</keyword>
<comment type="function">
    <text evidence="9">Accessory subunit of the mitochondrial membrane respiratory chain NADH dehydrogenase (Complex I), that is believed not to be involved in catalysis. Complex I functions in the transfer of electrons from NADH to the respiratory chain. The immediate electron acceptor for the enzyme is believed to be ubiquinone.</text>
</comment>
<evidence type="ECO:0000256" key="8">
    <source>
        <dbReference type="ARBA" id="ARBA00023136"/>
    </source>
</evidence>
<evidence type="ECO:0000256" key="6">
    <source>
        <dbReference type="ARBA" id="ARBA00022982"/>
    </source>
</evidence>
<dbReference type="EMBL" id="CAMKVN010003121">
    <property type="protein sequence ID" value="CAI2183761.1"/>
    <property type="molecule type" value="Genomic_DNA"/>
</dbReference>
<keyword evidence="11" id="KW-1185">Reference proteome</keyword>
<dbReference type="FunFam" id="3.30.160.190:FF:000001">
    <property type="entry name" value="NADH-ubiquinone oxidoreductase 21 kDa subunit mitochondrial"/>
    <property type="match status" value="1"/>
</dbReference>
<proteinExistence type="inferred from homology"/>
<accession>A0A9W4WSZ1</accession>
<dbReference type="Proteomes" id="UP001153678">
    <property type="component" value="Unassembled WGS sequence"/>
</dbReference>
<evidence type="ECO:0000256" key="3">
    <source>
        <dbReference type="ARBA" id="ARBA00022660"/>
    </source>
</evidence>
<organism evidence="10 11">
    <name type="scientific">Funneliformis geosporum</name>
    <dbReference type="NCBI Taxonomy" id="1117311"/>
    <lineage>
        <taxon>Eukaryota</taxon>
        <taxon>Fungi</taxon>
        <taxon>Fungi incertae sedis</taxon>
        <taxon>Mucoromycota</taxon>
        <taxon>Glomeromycotina</taxon>
        <taxon>Glomeromycetes</taxon>
        <taxon>Glomerales</taxon>
        <taxon>Glomeraceae</taxon>
        <taxon>Funneliformis</taxon>
    </lineage>
</organism>
<dbReference type="Pfam" id="PF04800">
    <property type="entry name" value="NDUS4"/>
    <property type="match status" value="1"/>
</dbReference>
<dbReference type="OrthoDB" id="3089at2759"/>
<evidence type="ECO:0000256" key="9">
    <source>
        <dbReference type="RuleBase" id="RU367010"/>
    </source>
</evidence>
<protein>
    <recommendedName>
        <fullName evidence="9">NADH dehydrogenase [ubiquinone] iron-sulfur protein 4, mitochondrial</fullName>
    </recommendedName>
</protein>
<evidence type="ECO:0000256" key="2">
    <source>
        <dbReference type="ARBA" id="ARBA00022448"/>
    </source>
</evidence>
<evidence type="ECO:0000313" key="10">
    <source>
        <dbReference type="EMBL" id="CAI2183761.1"/>
    </source>
</evidence>
<keyword evidence="5 9" id="KW-0809">Transit peptide</keyword>
<name>A0A9W4WSZ1_9GLOM</name>
<keyword evidence="2 9" id="KW-0813">Transport</keyword>
<dbReference type="Gene3D" id="3.30.160.190">
    <property type="entry name" value="atu1810 like domain"/>
    <property type="match status" value="1"/>
</dbReference>